<proteinExistence type="predicted"/>
<gene>
    <name evidence="1" type="ORF">ILEXP_LOCUS7591</name>
</gene>
<evidence type="ECO:0000313" key="2">
    <source>
        <dbReference type="Proteomes" id="UP001642360"/>
    </source>
</evidence>
<sequence length="222" mass="25299">MDLAVGIAAMNLINLSNVTLTRSSLKVKLDSRVNAELENVQLLTGSIFITVDAHAVISWSSKWLVHGWRRTSKPLALYDSAIREFWKLCFHIMKEKVEVLGIEGQNLNMTKYALEAMKLEDQQMKKHERMQMLLVVQPLDVSGQERATRVMFPADHEQADMSLVDRPGNSGLFRRMSPKSPASEEFQVKKKKGIPILLVYLKINRSIKVYRIDIPSESTCIE</sequence>
<protein>
    <submittedName>
        <fullName evidence="1">Uncharacterized protein</fullName>
    </submittedName>
</protein>
<keyword evidence="2" id="KW-1185">Reference proteome</keyword>
<name>A0ABC8R573_9AQUA</name>
<accession>A0ABC8R573</accession>
<comment type="caution">
    <text evidence="1">The sequence shown here is derived from an EMBL/GenBank/DDBJ whole genome shotgun (WGS) entry which is preliminary data.</text>
</comment>
<dbReference type="Proteomes" id="UP001642360">
    <property type="component" value="Unassembled WGS sequence"/>
</dbReference>
<dbReference type="AlphaFoldDB" id="A0ABC8R573"/>
<dbReference type="EMBL" id="CAUOFW020001019">
    <property type="protein sequence ID" value="CAK9140150.1"/>
    <property type="molecule type" value="Genomic_DNA"/>
</dbReference>
<reference evidence="1 2" key="1">
    <citation type="submission" date="2024-02" db="EMBL/GenBank/DDBJ databases">
        <authorList>
            <person name="Vignale AGUSTIN F."/>
            <person name="Sosa J E."/>
            <person name="Modenutti C."/>
        </authorList>
    </citation>
    <scope>NUCLEOTIDE SEQUENCE [LARGE SCALE GENOMIC DNA]</scope>
</reference>
<organism evidence="1 2">
    <name type="scientific">Ilex paraguariensis</name>
    <name type="common">yerba mate</name>
    <dbReference type="NCBI Taxonomy" id="185542"/>
    <lineage>
        <taxon>Eukaryota</taxon>
        <taxon>Viridiplantae</taxon>
        <taxon>Streptophyta</taxon>
        <taxon>Embryophyta</taxon>
        <taxon>Tracheophyta</taxon>
        <taxon>Spermatophyta</taxon>
        <taxon>Magnoliopsida</taxon>
        <taxon>eudicotyledons</taxon>
        <taxon>Gunneridae</taxon>
        <taxon>Pentapetalae</taxon>
        <taxon>asterids</taxon>
        <taxon>campanulids</taxon>
        <taxon>Aquifoliales</taxon>
        <taxon>Aquifoliaceae</taxon>
        <taxon>Ilex</taxon>
    </lineage>
</organism>
<evidence type="ECO:0000313" key="1">
    <source>
        <dbReference type="EMBL" id="CAK9140150.1"/>
    </source>
</evidence>